<evidence type="ECO:0000313" key="1">
    <source>
        <dbReference type="EMBL" id="GBM52808.1"/>
    </source>
</evidence>
<dbReference type="Proteomes" id="UP000499080">
    <property type="component" value="Unassembled WGS sequence"/>
</dbReference>
<accession>A0A4Y2GJT5</accession>
<evidence type="ECO:0000313" key="2">
    <source>
        <dbReference type="Proteomes" id="UP000499080"/>
    </source>
</evidence>
<sequence>MKKSTGRKNSILHETQLFSISRDLKIAGPYLITISHIAGPEKDLIVSTLQSLMVFCPNPGGRGRMSLGRQSTKIPKLVFFLNQGDLKRGDSSTSRGRMFWTTAVPSLCKLLISKKVHLSHPSKAFGKFMTKSSDKPLGRHQQSAWRQLNSVRPALYSGNWTPVRETRKWCLLFPQVRVKVIRVRKPTG</sequence>
<proteinExistence type="predicted"/>
<name>A0A4Y2GJT5_ARAVE</name>
<protein>
    <submittedName>
        <fullName evidence="1">Uncharacterized protein</fullName>
    </submittedName>
</protein>
<keyword evidence="2" id="KW-1185">Reference proteome</keyword>
<gene>
    <name evidence="1" type="ORF">AVEN_21240_1</name>
</gene>
<organism evidence="1 2">
    <name type="scientific">Araneus ventricosus</name>
    <name type="common">Orbweaver spider</name>
    <name type="synonym">Epeira ventricosa</name>
    <dbReference type="NCBI Taxonomy" id="182803"/>
    <lineage>
        <taxon>Eukaryota</taxon>
        <taxon>Metazoa</taxon>
        <taxon>Ecdysozoa</taxon>
        <taxon>Arthropoda</taxon>
        <taxon>Chelicerata</taxon>
        <taxon>Arachnida</taxon>
        <taxon>Araneae</taxon>
        <taxon>Araneomorphae</taxon>
        <taxon>Entelegynae</taxon>
        <taxon>Araneoidea</taxon>
        <taxon>Araneidae</taxon>
        <taxon>Araneus</taxon>
    </lineage>
</organism>
<comment type="caution">
    <text evidence="1">The sequence shown here is derived from an EMBL/GenBank/DDBJ whole genome shotgun (WGS) entry which is preliminary data.</text>
</comment>
<reference evidence="1 2" key="1">
    <citation type="journal article" date="2019" name="Sci. Rep.">
        <title>Orb-weaving spider Araneus ventricosus genome elucidates the spidroin gene catalogue.</title>
        <authorList>
            <person name="Kono N."/>
            <person name="Nakamura H."/>
            <person name="Ohtoshi R."/>
            <person name="Moran D.A.P."/>
            <person name="Shinohara A."/>
            <person name="Yoshida Y."/>
            <person name="Fujiwara M."/>
            <person name="Mori M."/>
            <person name="Tomita M."/>
            <person name="Arakawa K."/>
        </authorList>
    </citation>
    <scope>NUCLEOTIDE SEQUENCE [LARGE SCALE GENOMIC DNA]</scope>
</reference>
<dbReference type="AlphaFoldDB" id="A0A4Y2GJT5"/>
<dbReference type="EMBL" id="BGPR01001395">
    <property type="protein sequence ID" value="GBM52808.1"/>
    <property type="molecule type" value="Genomic_DNA"/>
</dbReference>